<feature type="site" description="Histone H3K4me3 binding" evidence="8">
    <location>
        <position position="207"/>
    </location>
</feature>
<organism evidence="14">
    <name type="scientific">Absidia glauca</name>
    <name type="common">Pin mould</name>
    <dbReference type="NCBI Taxonomy" id="4829"/>
    <lineage>
        <taxon>Eukaryota</taxon>
        <taxon>Fungi</taxon>
        <taxon>Fungi incertae sedis</taxon>
        <taxon>Mucoromycota</taxon>
        <taxon>Mucoromycotina</taxon>
        <taxon>Mucoromycetes</taxon>
        <taxon>Mucorales</taxon>
        <taxon>Cunninghamellaceae</taxon>
        <taxon>Absidia</taxon>
    </lineage>
</organism>
<evidence type="ECO:0000256" key="7">
    <source>
        <dbReference type="ARBA" id="ARBA00023242"/>
    </source>
</evidence>
<keyword evidence="5 9" id="KW-0862">Zinc</keyword>
<protein>
    <recommendedName>
        <fullName evidence="11">Chromatin modification-related protein</fullName>
    </recommendedName>
</protein>
<dbReference type="InterPro" id="IPR028651">
    <property type="entry name" value="ING_fam"/>
</dbReference>
<dbReference type="InterPro" id="IPR013083">
    <property type="entry name" value="Znf_RING/FYVE/PHD"/>
</dbReference>
<dbReference type="OrthoDB" id="5411773at2759"/>
<dbReference type="EMBL" id="LT554489">
    <property type="protein sequence ID" value="SAM06044.1"/>
    <property type="molecule type" value="Genomic_DNA"/>
</dbReference>
<comment type="subcellular location">
    <subcellularLocation>
        <location evidence="1 11">Nucleus</location>
    </subcellularLocation>
</comment>
<feature type="site" description="Histone H3K4me3 binding" evidence="8">
    <location>
        <position position="211"/>
    </location>
</feature>
<dbReference type="InterPro" id="IPR019786">
    <property type="entry name" value="Zinc_finger_PHD-type_CS"/>
</dbReference>
<sequence>METLNDDNLSYLSDYRDTLDVLPMELQRNFTLIRQLDERAEDLMGKVAKQSTSFCNSEVPIPDQERRQRLKDITTSLNEAIKRGEEKFALAKSTYDAVDRHCQRLDHDLNKFEDEQLIGPSRIGRLQPQELIAQPAPIKPIPAPKAIKGRKGSRKRKLEPEDDQQGDYLSTEDALQHAQAAINLSDMPIDPNEPVYCYCRMVSYGDMVACDNDECDIEWFHLECVGLQTPPKGKWYCKNCAVDIKGKKKL</sequence>
<evidence type="ECO:0000256" key="6">
    <source>
        <dbReference type="ARBA" id="ARBA00022853"/>
    </source>
</evidence>
<feature type="site" description="Histone H3K4me3 binding" evidence="8">
    <location>
        <position position="219"/>
    </location>
</feature>
<dbReference type="PANTHER" id="PTHR10333:SF42">
    <property type="entry name" value="INHIBITOR OF GROWTH PROTEIN 5"/>
    <property type="match status" value="1"/>
</dbReference>
<feature type="binding site" evidence="9">
    <location>
        <position position="240"/>
    </location>
    <ligand>
        <name>Zn(2+)</name>
        <dbReference type="ChEBI" id="CHEBI:29105"/>
        <label>2</label>
    </ligand>
</feature>
<proteinExistence type="inferred from homology"/>
<dbReference type="FunFam" id="3.30.40.10:FF:000016">
    <property type="entry name" value="Inhibitor of growth protein"/>
    <property type="match status" value="1"/>
</dbReference>
<dbReference type="Pfam" id="PF12998">
    <property type="entry name" value="ING"/>
    <property type="match status" value="1"/>
</dbReference>
<dbReference type="InterPro" id="IPR001965">
    <property type="entry name" value="Znf_PHD"/>
</dbReference>
<dbReference type="Gene3D" id="6.10.140.1740">
    <property type="match status" value="1"/>
</dbReference>
<comment type="subunit">
    <text evidence="11">Component of an histone acetyltransferase complex. Interacts with H3K4me3 and to a lesser extent with H3K4me2.</text>
</comment>
<dbReference type="SMART" id="SM01408">
    <property type="entry name" value="ING"/>
    <property type="match status" value="1"/>
</dbReference>
<evidence type="ECO:0000256" key="4">
    <source>
        <dbReference type="ARBA" id="ARBA00022771"/>
    </source>
</evidence>
<dbReference type="STRING" id="4829.A0A168R3P5"/>
<dbReference type="InterPro" id="IPR059153">
    <property type="entry name" value="NSD_PHD-1st"/>
</dbReference>
<evidence type="ECO:0000259" key="13">
    <source>
        <dbReference type="PROSITE" id="PS50016"/>
    </source>
</evidence>
<dbReference type="GO" id="GO:0006325">
    <property type="term" value="P:chromatin organization"/>
    <property type="evidence" value="ECO:0007669"/>
    <property type="project" value="UniProtKB-KW"/>
</dbReference>
<dbReference type="PROSITE" id="PS01359">
    <property type="entry name" value="ZF_PHD_1"/>
    <property type="match status" value="1"/>
</dbReference>
<reference evidence="14" key="1">
    <citation type="submission" date="2016-04" db="EMBL/GenBank/DDBJ databases">
        <authorList>
            <person name="Evans L.H."/>
            <person name="Alamgir A."/>
            <person name="Owens N."/>
            <person name="Weber N.D."/>
            <person name="Virtaneva K."/>
            <person name="Barbian K."/>
            <person name="Babar A."/>
            <person name="Rosenke K."/>
        </authorList>
    </citation>
    <scope>NUCLEOTIDE SEQUENCE [LARGE SCALE GENOMIC DNA]</scope>
    <source>
        <strain evidence="14">CBS 101.48</strain>
    </source>
</reference>
<evidence type="ECO:0000256" key="9">
    <source>
        <dbReference type="PIRSR" id="PIRSR628651-51"/>
    </source>
</evidence>
<feature type="binding site" evidence="9">
    <location>
        <position position="197"/>
    </location>
    <ligand>
        <name>Zn(2+)</name>
        <dbReference type="ChEBI" id="CHEBI:29105"/>
        <label>1</label>
    </ligand>
</feature>
<evidence type="ECO:0000256" key="1">
    <source>
        <dbReference type="ARBA" id="ARBA00004123"/>
    </source>
</evidence>
<feature type="binding site" evidence="9">
    <location>
        <position position="221"/>
    </location>
    <ligand>
        <name>Zn(2+)</name>
        <dbReference type="ChEBI" id="CHEBI:29105"/>
        <label>1</label>
    </ligand>
</feature>
<dbReference type="SMART" id="SM00249">
    <property type="entry name" value="PHD"/>
    <property type="match status" value="1"/>
</dbReference>
<dbReference type="CDD" id="cd15505">
    <property type="entry name" value="PHD_ING"/>
    <property type="match status" value="1"/>
</dbReference>
<name>A0A168R3P5_ABSGL</name>
<dbReference type="Gene3D" id="3.30.40.10">
    <property type="entry name" value="Zinc/RING finger domain, C3HC4 (zinc finger)"/>
    <property type="match status" value="1"/>
</dbReference>
<feature type="domain" description="PHD-type" evidence="13">
    <location>
        <begin position="194"/>
        <end position="243"/>
    </location>
</feature>
<dbReference type="InterPro" id="IPR019787">
    <property type="entry name" value="Znf_PHD-finger"/>
</dbReference>
<accession>A0A168R3P5</accession>
<gene>
    <name evidence="14" type="primary">ABSGL_11920.1 scaffold 12357</name>
</gene>
<evidence type="ECO:0000313" key="15">
    <source>
        <dbReference type="Proteomes" id="UP000078561"/>
    </source>
</evidence>
<dbReference type="PANTHER" id="PTHR10333">
    <property type="entry name" value="INHIBITOR OF GROWTH PROTEIN"/>
    <property type="match status" value="1"/>
</dbReference>
<comment type="function">
    <text evidence="11">Component of an histone acetyltransferase complex.</text>
</comment>
<dbReference type="InParanoid" id="A0A168R3P5"/>
<dbReference type="PROSITE" id="PS50016">
    <property type="entry name" value="ZF_PHD_2"/>
    <property type="match status" value="1"/>
</dbReference>
<dbReference type="Proteomes" id="UP000078561">
    <property type="component" value="Unassembled WGS sequence"/>
</dbReference>
<feature type="binding site" evidence="9">
    <location>
        <position position="199"/>
    </location>
    <ligand>
        <name>Zn(2+)</name>
        <dbReference type="ChEBI" id="CHEBI:29105"/>
        <label>1</label>
    </ligand>
</feature>
<comment type="domain">
    <text evidence="11">The PHD-type zinc finger mediates the binding to H3K4me3.</text>
</comment>
<feature type="binding site" evidence="9">
    <location>
        <position position="224"/>
    </location>
    <ligand>
        <name>Zn(2+)</name>
        <dbReference type="ChEBI" id="CHEBI:29105"/>
        <label>1</label>
    </ligand>
</feature>
<keyword evidence="6 11" id="KW-0156">Chromatin regulator</keyword>
<dbReference type="FunCoup" id="A0A168R3P5">
    <property type="interactions" value="147"/>
</dbReference>
<feature type="binding site" evidence="9">
    <location>
        <position position="210"/>
    </location>
    <ligand>
        <name>Zn(2+)</name>
        <dbReference type="ChEBI" id="CHEBI:29105"/>
        <label>2</label>
    </ligand>
</feature>
<feature type="site" description="Histone H3K4me3 binding" evidence="8">
    <location>
        <position position="196"/>
    </location>
</feature>
<dbReference type="InterPro" id="IPR024610">
    <property type="entry name" value="ING_N_histone-binding"/>
</dbReference>
<evidence type="ECO:0000256" key="10">
    <source>
        <dbReference type="PROSITE-ProRule" id="PRU00146"/>
    </source>
</evidence>
<dbReference type="AlphaFoldDB" id="A0A168R3P5"/>
<keyword evidence="4 10" id="KW-0863">Zinc-finger</keyword>
<evidence type="ECO:0000256" key="8">
    <source>
        <dbReference type="PIRSR" id="PIRSR628651-50"/>
    </source>
</evidence>
<evidence type="ECO:0000313" key="14">
    <source>
        <dbReference type="EMBL" id="SAM06044.1"/>
    </source>
</evidence>
<dbReference type="GO" id="GO:0005634">
    <property type="term" value="C:nucleus"/>
    <property type="evidence" value="ECO:0007669"/>
    <property type="project" value="UniProtKB-SubCell"/>
</dbReference>
<comment type="similarity">
    <text evidence="2 11">Belongs to the ING family.</text>
</comment>
<dbReference type="GO" id="GO:0008270">
    <property type="term" value="F:zinc ion binding"/>
    <property type="evidence" value="ECO:0007669"/>
    <property type="project" value="UniProtKB-KW"/>
</dbReference>
<dbReference type="SUPFAM" id="SSF57903">
    <property type="entry name" value="FYVE/PHD zinc finger"/>
    <property type="match status" value="1"/>
</dbReference>
<dbReference type="OMA" id="QPKGKWF"/>
<feature type="binding site" evidence="9">
    <location>
        <position position="215"/>
    </location>
    <ligand>
        <name>Zn(2+)</name>
        <dbReference type="ChEBI" id="CHEBI:29105"/>
        <label>2</label>
    </ligand>
</feature>
<dbReference type="Pfam" id="PF23011">
    <property type="entry name" value="PHD-1st_NSD"/>
    <property type="match status" value="1"/>
</dbReference>
<keyword evidence="3 9" id="KW-0479">Metal-binding</keyword>
<feature type="binding site" evidence="9">
    <location>
        <position position="237"/>
    </location>
    <ligand>
        <name>Zn(2+)</name>
        <dbReference type="ChEBI" id="CHEBI:29105"/>
        <label>2</label>
    </ligand>
</feature>
<evidence type="ECO:0000256" key="11">
    <source>
        <dbReference type="RuleBase" id="RU361213"/>
    </source>
</evidence>
<feature type="region of interest" description="Disordered" evidence="12">
    <location>
        <begin position="135"/>
        <end position="165"/>
    </location>
</feature>
<evidence type="ECO:0000256" key="2">
    <source>
        <dbReference type="ARBA" id="ARBA00010210"/>
    </source>
</evidence>
<dbReference type="InterPro" id="IPR011011">
    <property type="entry name" value="Znf_FYVE_PHD"/>
</dbReference>
<evidence type="ECO:0000256" key="12">
    <source>
        <dbReference type="SAM" id="MobiDB-lite"/>
    </source>
</evidence>
<keyword evidence="15" id="KW-1185">Reference proteome</keyword>
<dbReference type="CDD" id="cd16859">
    <property type="entry name" value="ING_ING4_5"/>
    <property type="match status" value="1"/>
</dbReference>
<feature type="compositionally biased region" description="Basic residues" evidence="12">
    <location>
        <begin position="147"/>
        <end position="157"/>
    </location>
</feature>
<evidence type="ECO:0000256" key="3">
    <source>
        <dbReference type="ARBA" id="ARBA00022723"/>
    </source>
</evidence>
<dbReference type="GO" id="GO:0006355">
    <property type="term" value="P:regulation of DNA-templated transcription"/>
    <property type="evidence" value="ECO:0007669"/>
    <property type="project" value="TreeGrafter"/>
</dbReference>
<evidence type="ECO:0000256" key="5">
    <source>
        <dbReference type="ARBA" id="ARBA00022833"/>
    </source>
</evidence>
<keyword evidence="7 11" id="KW-0539">Nucleus</keyword>